<accession>A0A0E0E4Y6</accession>
<dbReference type="Gramene" id="OMERI06G23920.1">
    <property type="protein sequence ID" value="OMERI06G23920.1"/>
    <property type="gene ID" value="OMERI06G23920"/>
</dbReference>
<protein>
    <submittedName>
        <fullName evidence="2">Uncharacterized protein</fullName>
    </submittedName>
</protein>
<name>A0A0E0E4Y6_9ORYZ</name>
<reference evidence="2" key="1">
    <citation type="submission" date="2015-04" db="UniProtKB">
        <authorList>
            <consortium name="EnsemblPlants"/>
        </authorList>
    </citation>
    <scope>IDENTIFICATION</scope>
</reference>
<reference evidence="2" key="2">
    <citation type="submission" date="2018-05" db="EMBL/GenBank/DDBJ databases">
        <title>OmerRS3 (Oryza meridionalis Reference Sequence Version 3).</title>
        <authorList>
            <person name="Zhang J."/>
            <person name="Kudrna D."/>
            <person name="Lee S."/>
            <person name="Talag J."/>
            <person name="Welchert J."/>
            <person name="Wing R.A."/>
        </authorList>
    </citation>
    <scope>NUCLEOTIDE SEQUENCE [LARGE SCALE GENOMIC DNA]</scope>
    <source>
        <strain evidence="2">cv. OR44</strain>
    </source>
</reference>
<evidence type="ECO:0000256" key="1">
    <source>
        <dbReference type="SAM" id="MobiDB-lite"/>
    </source>
</evidence>
<organism evidence="2">
    <name type="scientific">Oryza meridionalis</name>
    <dbReference type="NCBI Taxonomy" id="40149"/>
    <lineage>
        <taxon>Eukaryota</taxon>
        <taxon>Viridiplantae</taxon>
        <taxon>Streptophyta</taxon>
        <taxon>Embryophyta</taxon>
        <taxon>Tracheophyta</taxon>
        <taxon>Spermatophyta</taxon>
        <taxon>Magnoliopsida</taxon>
        <taxon>Liliopsida</taxon>
        <taxon>Poales</taxon>
        <taxon>Poaceae</taxon>
        <taxon>BOP clade</taxon>
        <taxon>Oryzoideae</taxon>
        <taxon>Oryzeae</taxon>
        <taxon>Oryzinae</taxon>
        <taxon>Oryza</taxon>
    </lineage>
</organism>
<dbReference type="HOGENOM" id="CLU_995285_0_0_1"/>
<proteinExistence type="predicted"/>
<sequence>MELAGREAGRKASDGSGRSGLEPDLAAPILVPEGGGWREWSWGTPAEVLSGGEGRQKLADRVERSAIGGAHQVPIGGVAAWRGHSLVQIGLLDCRGTRRSAVWSATWLTARFLLTDWCSLLPPLEPLPFLDWSAPTPVVGCPLSRRETQVWLEDREAVRSVSALKVLVAARCVVHKAPMAQPSVIESGWSRSYLRLVATLVLWLAGGESLGESPAWSLTLVDNIDICGCRSLPKGIVVSLSFSSGENFVPILGRTLLVSHTLSSSLEASSRRPYPTFDEV</sequence>
<evidence type="ECO:0000313" key="2">
    <source>
        <dbReference type="EnsemblPlants" id="OMERI06G23920.1"/>
    </source>
</evidence>
<evidence type="ECO:0000313" key="3">
    <source>
        <dbReference type="Proteomes" id="UP000008021"/>
    </source>
</evidence>
<feature type="region of interest" description="Disordered" evidence="1">
    <location>
        <begin position="1"/>
        <end position="25"/>
    </location>
</feature>
<feature type="compositionally biased region" description="Basic and acidic residues" evidence="1">
    <location>
        <begin position="1"/>
        <end position="13"/>
    </location>
</feature>
<keyword evidence="3" id="KW-1185">Reference proteome</keyword>
<dbReference type="EnsemblPlants" id="OMERI06G23920.1">
    <property type="protein sequence ID" value="OMERI06G23920.1"/>
    <property type="gene ID" value="OMERI06G23920"/>
</dbReference>
<dbReference type="Proteomes" id="UP000008021">
    <property type="component" value="Chromosome 6"/>
</dbReference>
<dbReference type="AlphaFoldDB" id="A0A0E0E4Y6"/>